<keyword evidence="2" id="KW-0472">Membrane</keyword>
<organism evidence="3 4">
    <name type="scientific">Apiospora marii</name>
    <dbReference type="NCBI Taxonomy" id="335849"/>
    <lineage>
        <taxon>Eukaryota</taxon>
        <taxon>Fungi</taxon>
        <taxon>Dikarya</taxon>
        <taxon>Ascomycota</taxon>
        <taxon>Pezizomycotina</taxon>
        <taxon>Sordariomycetes</taxon>
        <taxon>Xylariomycetidae</taxon>
        <taxon>Amphisphaeriales</taxon>
        <taxon>Apiosporaceae</taxon>
        <taxon>Apiospora</taxon>
    </lineage>
</organism>
<accession>A0ABR1R862</accession>
<dbReference type="InterPro" id="IPR021514">
    <property type="entry name" value="DUF3176"/>
</dbReference>
<dbReference type="Pfam" id="PF11374">
    <property type="entry name" value="DUF3176"/>
    <property type="match status" value="1"/>
</dbReference>
<dbReference type="PANTHER" id="PTHR35394">
    <property type="entry name" value="DUF3176 DOMAIN-CONTAINING PROTEIN"/>
    <property type="match status" value="1"/>
</dbReference>
<comment type="caution">
    <text evidence="3">The sequence shown here is derived from an EMBL/GenBank/DDBJ whole genome shotgun (WGS) entry which is preliminary data.</text>
</comment>
<feature type="region of interest" description="Disordered" evidence="1">
    <location>
        <begin position="37"/>
        <end position="66"/>
    </location>
</feature>
<evidence type="ECO:0000313" key="4">
    <source>
        <dbReference type="Proteomes" id="UP001396898"/>
    </source>
</evidence>
<dbReference type="EMBL" id="JAQQWI010000018">
    <property type="protein sequence ID" value="KAK8001903.1"/>
    <property type="molecule type" value="Genomic_DNA"/>
</dbReference>
<protein>
    <submittedName>
        <fullName evidence="3">Uncharacterized protein</fullName>
    </submittedName>
</protein>
<feature type="transmembrane region" description="Helical" evidence="2">
    <location>
        <begin position="108"/>
        <end position="136"/>
    </location>
</feature>
<keyword evidence="2" id="KW-1133">Transmembrane helix</keyword>
<feature type="compositionally biased region" description="Basic and acidic residues" evidence="1">
    <location>
        <begin position="48"/>
        <end position="59"/>
    </location>
</feature>
<dbReference type="PANTHER" id="PTHR35394:SF5">
    <property type="entry name" value="DUF3176 DOMAIN-CONTAINING PROTEIN"/>
    <property type="match status" value="1"/>
</dbReference>
<sequence>MQADTSYEPFRHRKPPSVGSDTASFMAVNGQSEAASSFLDETVGAPTDSRDETPAKEDGVQPPHRRASSHWAGWKWELLLLLLSILSFVATVITLYRLNNTSLDSWTFFLGLNTVVSILAAISRAALAFAVSSCVGQAKWNWYRRKQDSLYVFERFDQASRGPWGSLRLLATVRIRRWSALGAPIILTLLAYEPFMQTIITQYGVLDVDHSNGQATTGRCLRLDSGRVNFDGAGGGGFIVVNDGSDTLSCGVPDPPRSQPEFGMTAAVYNGFQSISDKRKLNAFVNCPTGNCTFDNFTSLGICNKCADISEHIGRQRHDSYFSNADDSNVASFDNMCSHANYFTMSIYNYTAFNVGNLSIANHDGLQNAASYQTCMLNDTVTYLTTNSTKLISKSFSIANTSTTTTFALFRIMRASDGYIQGKELWQDSRPTAVECELSFCAKLYSSKYENGQVIEQVLDSWSQPVPDSYKPLTCGGDERTWESQFSEQTAIGRRSDFQVAIPAAEDNAKLGIPKEGLSFNVSQAAVLSMMNWFENSFSSKMIHPATATNSSVGIAEILYNSSTNGSLDGVSSVFDAVADRLSLWMRDSTLAASETGKDVNPPHIGTMKRWTIHYGVRWPFLALPLILEVAGALYVGYSIWETKRLGVAAWKDSALATLVYGLDGEENRALLKEADMQGRGKMKRAAREMRVGMVGDSIVRVVRVPELEPDELLDSATLRSYDGQ</sequence>
<evidence type="ECO:0000256" key="2">
    <source>
        <dbReference type="SAM" id="Phobius"/>
    </source>
</evidence>
<gene>
    <name evidence="3" type="ORF">PG991_014125</name>
</gene>
<proteinExistence type="predicted"/>
<keyword evidence="2" id="KW-0812">Transmembrane</keyword>
<feature type="transmembrane region" description="Helical" evidence="2">
    <location>
        <begin position="78"/>
        <end position="96"/>
    </location>
</feature>
<evidence type="ECO:0000313" key="3">
    <source>
        <dbReference type="EMBL" id="KAK8001903.1"/>
    </source>
</evidence>
<reference evidence="3 4" key="1">
    <citation type="submission" date="2023-01" db="EMBL/GenBank/DDBJ databases">
        <title>Analysis of 21 Apiospora genomes using comparative genomics revels a genus with tremendous synthesis potential of carbohydrate active enzymes and secondary metabolites.</title>
        <authorList>
            <person name="Sorensen T."/>
        </authorList>
    </citation>
    <scope>NUCLEOTIDE SEQUENCE [LARGE SCALE GENOMIC DNA]</scope>
    <source>
        <strain evidence="3 4">CBS 20057</strain>
    </source>
</reference>
<keyword evidence="4" id="KW-1185">Reference proteome</keyword>
<evidence type="ECO:0000256" key="1">
    <source>
        <dbReference type="SAM" id="MobiDB-lite"/>
    </source>
</evidence>
<feature type="region of interest" description="Disordered" evidence="1">
    <location>
        <begin position="1"/>
        <end position="25"/>
    </location>
</feature>
<dbReference type="Proteomes" id="UP001396898">
    <property type="component" value="Unassembled WGS sequence"/>
</dbReference>
<name>A0ABR1R862_9PEZI</name>